<dbReference type="EMBL" id="ML738592">
    <property type="protein sequence ID" value="KAE8166800.1"/>
    <property type="molecule type" value="Genomic_DNA"/>
</dbReference>
<keyword evidence="1" id="KW-1133">Transmembrane helix</keyword>
<keyword evidence="1" id="KW-0812">Transmembrane</keyword>
<sequence length="54" mass="6086">MDPRQSTPNPSFKSLAKILNYPMLSFPPPPPLTCFCFFFASPLCLVFCLNPCVF</sequence>
<protein>
    <submittedName>
        <fullName evidence="2">Uncharacterized protein</fullName>
    </submittedName>
</protein>
<dbReference type="AlphaFoldDB" id="A0A5N6V827"/>
<name>A0A5N6V827_ASPTM</name>
<reference evidence="2 3" key="1">
    <citation type="submission" date="2019-04" db="EMBL/GenBank/DDBJ databases">
        <title>Friends and foes A comparative genomics study of 23 Aspergillus species from section Flavi.</title>
        <authorList>
            <consortium name="DOE Joint Genome Institute"/>
            <person name="Kjaerbolling I."/>
            <person name="Vesth T."/>
            <person name="Frisvad J.C."/>
            <person name="Nybo J.L."/>
            <person name="Theobald S."/>
            <person name="Kildgaard S."/>
            <person name="Isbrandt T."/>
            <person name="Kuo A."/>
            <person name="Sato A."/>
            <person name="Lyhne E.K."/>
            <person name="Kogle M.E."/>
            <person name="Wiebenga A."/>
            <person name="Kun R.S."/>
            <person name="Lubbers R.J."/>
            <person name="Makela M.R."/>
            <person name="Barry K."/>
            <person name="Chovatia M."/>
            <person name="Clum A."/>
            <person name="Daum C."/>
            <person name="Haridas S."/>
            <person name="He G."/>
            <person name="LaButti K."/>
            <person name="Lipzen A."/>
            <person name="Mondo S."/>
            <person name="Riley R."/>
            <person name="Salamov A."/>
            <person name="Simmons B.A."/>
            <person name="Magnuson J.K."/>
            <person name="Henrissat B."/>
            <person name="Mortensen U.H."/>
            <person name="Larsen T.O."/>
            <person name="Devries R.P."/>
            <person name="Grigoriev I.V."/>
            <person name="Machida M."/>
            <person name="Baker S.E."/>
            <person name="Andersen M.R."/>
        </authorList>
    </citation>
    <scope>NUCLEOTIDE SEQUENCE [LARGE SCALE GENOMIC DNA]</scope>
    <source>
        <strain evidence="2 3">CBS 117626</strain>
    </source>
</reference>
<accession>A0A5N6V827</accession>
<proteinExistence type="predicted"/>
<feature type="transmembrane region" description="Helical" evidence="1">
    <location>
        <begin position="30"/>
        <end position="49"/>
    </location>
</feature>
<dbReference type="Proteomes" id="UP000326950">
    <property type="component" value="Unassembled WGS sequence"/>
</dbReference>
<evidence type="ECO:0000313" key="2">
    <source>
        <dbReference type="EMBL" id="KAE8166800.1"/>
    </source>
</evidence>
<gene>
    <name evidence="2" type="ORF">BDV40DRAFT_254566</name>
</gene>
<keyword evidence="1" id="KW-0472">Membrane</keyword>
<evidence type="ECO:0000256" key="1">
    <source>
        <dbReference type="SAM" id="Phobius"/>
    </source>
</evidence>
<keyword evidence="3" id="KW-1185">Reference proteome</keyword>
<organism evidence="2 3">
    <name type="scientific">Aspergillus tamarii</name>
    <dbReference type="NCBI Taxonomy" id="41984"/>
    <lineage>
        <taxon>Eukaryota</taxon>
        <taxon>Fungi</taxon>
        <taxon>Dikarya</taxon>
        <taxon>Ascomycota</taxon>
        <taxon>Pezizomycotina</taxon>
        <taxon>Eurotiomycetes</taxon>
        <taxon>Eurotiomycetidae</taxon>
        <taxon>Eurotiales</taxon>
        <taxon>Aspergillaceae</taxon>
        <taxon>Aspergillus</taxon>
        <taxon>Aspergillus subgen. Circumdati</taxon>
    </lineage>
</organism>
<evidence type="ECO:0000313" key="3">
    <source>
        <dbReference type="Proteomes" id="UP000326950"/>
    </source>
</evidence>